<dbReference type="Proteomes" id="UP000031549">
    <property type="component" value="Unassembled WGS sequence"/>
</dbReference>
<organism evidence="2 3">
    <name type="scientific">Hassallia byssoidea VB512170</name>
    <dbReference type="NCBI Taxonomy" id="1304833"/>
    <lineage>
        <taxon>Bacteria</taxon>
        <taxon>Bacillati</taxon>
        <taxon>Cyanobacteriota</taxon>
        <taxon>Cyanophyceae</taxon>
        <taxon>Nostocales</taxon>
        <taxon>Tolypothrichaceae</taxon>
        <taxon>Hassallia</taxon>
    </lineage>
</organism>
<dbReference type="RefSeq" id="WP_063842394.1">
    <property type="nucleotide sequence ID" value="NZ_JTCM02000002.1"/>
</dbReference>
<keyword evidence="3" id="KW-1185">Reference proteome</keyword>
<sequence length="351" mass="39359">MKKILILSANPRNTDWLRLDEEIREIKTALKRSKYRDNFEVITEGAVRIDDLRRALLDCEPQILHFSGHATANNNIVVKNNSGQLQQHREAYRLNSPSGGIALENNSGEMQLVSTKSLTDLFKNFQNTIECVLLNACYSEVQAEEIHKHIYCVIGMERSIRDDAAIKFAQGFYDVIGAGRNYEDAFQLGSNNIDLNGIPQSLITTIKINKNIGIIPSNNKRIFPNKKEKYNMTDKRSINIGTGNYNERIEGNYVQGNYYANSEKQSITEVAAEIQKILEQLDKSYPADTTLGKMQIAAETIKSIENNPSFVERILSASKAGGVQAFGQLLNHPAASFVIAALEDWQKTKGN</sequence>
<protein>
    <submittedName>
        <fullName evidence="2">CHAT domain-containing protein</fullName>
    </submittedName>
</protein>
<proteinExistence type="predicted"/>
<dbReference type="EMBL" id="JTCM02000002">
    <property type="protein sequence ID" value="NEU71360.1"/>
    <property type="molecule type" value="Genomic_DNA"/>
</dbReference>
<reference evidence="2 3" key="1">
    <citation type="journal article" date="2015" name="Genome Announc.">
        <title>Draft Genome Sequence of Cyanobacterium Hassallia byssoidea Strain VB512170, Isolated from Monuments in India.</title>
        <authorList>
            <person name="Singh D."/>
            <person name="Chandrababunaidu M.M."/>
            <person name="Panda A."/>
            <person name="Sen D."/>
            <person name="Bhattacharyya S."/>
            <person name="Adhikary S.P."/>
            <person name="Tripathy S."/>
        </authorList>
    </citation>
    <scope>NUCLEOTIDE SEQUENCE [LARGE SCALE GENOMIC DNA]</scope>
    <source>
        <strain evidence="2 3">VB512170</strain>
    </source>
</reference>
<feature type="domain" description="CHAT" evidence="1">
    <location>
        <begin position="8"/>
        <end position="185"/>
    </location>
</feature>
<dbReference type="InterPro" id="IPR024983">
    <property type="entry name" value="CHAT_dom"/>
</dbReference>
<dbReference type="AlphaFoldDB" id="A0A846H439"/>
<comment type="caution">
    <text evidence="2">The sequence shown here is derived from an EMBL/GenBank/DDBJ whole genome shotgun (WGS) entry which is preliminary data.</text>
</comment>
<name>A0A846H439_9CYAN</name>
<accession>A0A846H439</accession>
<evidence type="ECO:0000259" key="1">
    <source>
        <dbReference type="Pfam" id="PF12770"/>
    </source>
</evidence>
<evidence type="ECO:0000313" key="3">
    <source>
        <dbReference type="Proteomes" id="UP000031549"/>
    </source>
</evidence>
<dbReference type="Pfam" id="PF12770">
    <property type="entry name" value="CHAT"/>
    <property type="match status" value="1"/>
</dbReference>
<gene>
    <name evidence="2" type="ORF">PI95_001855</name>
</gene>
<evidence type="ECO:0000313" key="2">
    <source>
        <dbReference type="EMBL" id="NEU71360.1"/>
    </source>
</evidence>